<gene>
    <name evidence="2" type="ORF">SK128_013610</name>
</gene>
<dbReference type="AlphaFoldDB" id="A0AAN8WSW5"/>
<feature type="non-terminal residue" evidence="2">
    <location>
        <position position="60"/>
    </location>
</feature>
<proteinExistence type="predicted"/>
<sequence length="60" mass="6960">MRKPHKEKSRGVTNGGLGGRELDRLFQSTDLEMFHHETRIVSPPTGWRTIVLENNCWLRA</sequence>
<reference evidence="2 3" key="1">
    <citation type="submission" date="2023-11" db="EMBL/GenBank/DDBJ databases">
        <title>Halocaridina rubra genome assembly.</title>
        <authorList>
            <person name="Smith C."/>
        </authorList>
    </citation>
    <scope>NUCLEOTIDE SEQUENCE [LARGE SCALE GENOMIC DNA]</scope>
    <source>
        <strain evidence="2">EP-1</strain>
        <tissue evidence="2">Whole</tissue>
    </source>
</reference>
<protein>
    <submittedName>
        <fullName evidence="2">Uncharacterized protein</fullName>
    </submittedName>
</protein>
<evidence type="ECO:0000313" key="2">
    <source>
        <dbReference type="EMBL" id="KAK7069716.1"/>
    </source>
</evidence>
<dbReference type="EMBL" id="JAXCGZ010015924">
    <property type="protein sequence ID" value="KAK7069716.1"/>
    <property type="molecule type" value="Genomic_DNA"/>
</dbReference>
<name>A0AAN8WSW5_HALRR</name>
<evidence type="ECO:0000313" key="3">
    <source>
        <dbReference type="Proteomes" id="UP001381693"/>
    </source>
</evidence>
<evidence type="ECO:0000256" key="1">
    <source>
        <dbReference type="SAM" id="MobiDB-lite"/>
    </source>
</evidence>
<comment type="caution">
    <text evidence="2">The sequence shown here is derived from an EMBL/GenBank/DDBJ whole genome shotgun (WGS) entry which is preliminary data.</text>
</comment>
<organism evidence="2 3">
    <name type="scientific">Halocaridina rubra</name>
    <name type="common">Hawaiian red shrimp</name>
    <dbReference type="NCBI Taxonomy" id="373956"/>
    <lineage>
        <taxon>Eukaryota</taxon>
        <taxon>Metazoa</taxon>
        <taxon>Ecdysozoa</taxon>
        <taxon>Arthropoda</taxon>
        <taxon>Crustacea</taxon>
        <taxon>Multicrustacea</taxon>
        <taxon>Malacostraca</taxon>
        <taxon>Eumalacostraca</taxon>
        <taxon>Eucarida</taxon>
        <taxon>Decapoda</taxon>
        <taxon>Pleocyemata</taxon>
        <taxon>Caridea</taxon>
        <taxon>Atyoidea</taxon>
        <taxon>Atyidae</taxon>
        <taxon>Halocaridina</taxon>
    </lineage>
</organism>
<dbReference type="Proteomes" id="UP001381693">
    <property type="component" value="Unassembled WGS sequence"/>
</dbReference>
<accession>A0AAN8WSW5</accession>
<feature type="region of interest" description="Disordered" evidence="1">
    <location>
        <begin position="1"/>
        <end position="21"/>
    </location>
</feature>
<keyword evidence="3" id="KW-1185">Reference proteome</keyword>